<dbReference type="RefSeq" id="XP_002841584.1">
    <property type="nucleotide sequence ID" value="XM_002841538.1"/>
</dbReference>
<protein>
    <submittedName>
        <fullName evidence="3">(Perigord truffle) hypothetical protein</fullName>
    </submittedName>
</protein>
<dbReference type="InterPro" id="IPR031348">
    <property type="entry name" value="PigL_N"/>
</dbReference>
<dbReference type="Proteomes" id="UP000006911">
    <property type="component" value="Unassembled WGS sequence"/>
</dbReference>
<reference evidence="3 4" key="1">
    <citation type="journal article" date="2010" name="Nature">
        <title>Perigord black truffle genome uncovers evolutionary origins and mechanisms of symbiosis.</title>
        <authorList>
            <person name="Martin F."/>
            <person name="Kohler A."/>
            <person name="Murat C."/>
            <person name="Balestrini R."/>
            <person name="Coutinho P.M."/>
            <person name="Jaillon O."/>
            <person name="Montanini B."/>
            <person name="Morin E."/>
            <person name="Noel B."/>
            <person name="Percudani R."/>
            <person name="Porcel B."/>
            <person name="Rubini A."/>
            <person name="Amicucci A."/>
            <person name="Amselem J."/>
            <person name="Anthouard V."/>
            <person name="Arcioni S."/>
            <person name="Artiguenave F."/>
            <person name="Aury J.M."/>
            <person name="Ballario P."/>
            <person name="Bolchi A."/>
            <person name="Brenna A."/>
            <person name="Brun A."/>
            <person name="Buee M."/>
            <person name="Cantarel B."/>
            <person name="Chevalier G."/>
            <person name="Couloux A."/>
            <person name="Da Silva C."/>
            <person name="Denoeud F."/>
            <person name="Duplessis S."/>
            <person name="Ghignone S."/>
            <person name="Hilselberger B."/>
            <person name="Iotti M."/>
            <person name="Marcais B."/>
            <person name="Mello A."/>
            <person name="Miranda M."/>
            <person name="Pacioni G."/>
            <person name="Quesneville H."/>
            <person name="Riccioni C."/>
            <person name="Ruotolo R."/>
            <person name="Splivallo R."/>
            <person name="Stocchi V."/>
            <person name="Tisserant E."/>
            <person name="Viscomi A.R."/>
            <person name="Zambonelli A."/>
            <person name="Zampieri E."/>
            <person name="Henrissat B."/>
            <person name="Lebrun M.H."/>
            <person name="Paolocci F."/>
            <person name="Bonfante P."/>
            <person name="Ottonello S."/>
            <person name="Wincker P."/>
        </authorList>
    </citation>
    <scope>NUCLEOTIDE SEQUENCE [LARGE SCALE GENOMIC DNA]</scope>
    <source>
        <strain evidence="3 4">Mel28</strain>
    </source>
</reference>
<dbReference type="EMBL" id="FN430357">
    <property type="protein sequence ID" value="CAZ85775.1"/>
    <property type="molecule type" value="Genomic_DNA"/>
</dbReference>
<dbReference type="Pfam" id="PF17111">
    <property type="entry name" value="PigL_N"/>
    <property type="match status" value="1"/>
</dbReference>
<keyword evidence="1" id="KW-0732">Signal</keyword>
<gene>
    <name evidence="3" type="ORF">GSTUM_00010824001</name>
</gene>
<dbReference type="KEGG" id="tml:GSTUM_00010824001"/>
<feature type="signal peptide" evidence="1">
    <location>
        <begin position="1"/>
        <end position="17"/>
    </location>
</feature>
<dbReference type="HOGENOM" id="CLU_1338398_0_0_1"/>
<accession>D5GMN2</accession>
<proteinExistence type="predicted"/>
<keyword evidence="4" id="KW-1185">Reference proteome</keyword>
<sequence length="205" mass="23241">MEGLSLASNIIAVLTLAGKLLTTGYQYGSSSAQSPPELRRLVREVTTLSGVLHAVNRLVGDPVASPRTDNGSSGNLIRNMAEPVEQCRKLMEGMLRDLQKYDASSRRRGAWRLCWPLKEKTTKEWCERLERYKSSFEVALSVDEVSLAWEIRNDVEDIKAIQLLNKQDEKQAVYSRERYQARILWAPWSPSLGYVFLPTALYTFG</sequence>
<dbReference type="AlphaFoldDB" id="D5GMN2"/>
<evidence type="ECO:0000256" key="1">
    <source>
        <dbReference type="SAM" id="SignalP"/>
    </source>
</evidence>
<evidence type="ECO:0000313" key="3">
    <source>
        <dbReference type="EMBL" id="CAZ85775.1"/>
    </source>
</evidence>
<organism evidence="3 4">
    <name type="scientific">Tuber melanosporum (strain Mel28)</name>
    <name type="common">Perigord black truffle</name>
    <dbReference type="NCBI Taxonomy" id="656061"/>
    <lineage>
        <taxon>Eukaryota</taxon>
        <taxon>Fungi</taxon>
        <taxon>Dikarya</taxon>
        <taxon>Ascomycota</taxon>
        <taxon>Pezizomycotina</taxon>
        <taxon>Pezizomycetes</taxon>
        <taxon>Pezizales</taxon>
        <taxon>Tuberaceae</taxon>
        <taxon>Tuber</taxon>
    </lineage>
</organism>
<feature type="chain" id="PRO_5003072880" evidence="1">
    <location>
        <begin position="18"/>
        <end position="205"/>
    </location>
</feature>
<name>D5GMN2_TUBMM</name>
<dbReference type="InParanoid" id="D5GMN2"/>
<feature type="domain" description="Azaphilone pigments biosynthesis cluster protein L N-terminal" evidence="2">
    <location>
        <begin position="2"/>
        <end position="141"/>
    </location>
</feature>
<evidence type="ECO:0000313" key="4">
    <source>
        <dbReference type="Proteomes" id="UP000006911"/>
    </source>
</evidence>
<dbReference type="GeneID" id="9185111"/>
<evidence type="ECO:0000259" key="2">
    <source>
        <dbReference type="Pfam" id="PF17111"/>
    </source>
</evidence>